<feature type="transmembrane region" description="Helical" evidence="1">
    <location>
        <begin position="134"/>
        <end position="160"/>
    </location>
</feature>
<proteinExistence type="predicted"/>
<keyword evidence="1" id="KW-1133">Transmembrane helix</keyword>
<protein>
    <submittedName>
        <fullName evidence="2">Short-chain fatty acid transporter</fullName>
    </submittedName>
</protein>
<dbReference type="InterPro" id="IPR006160">
    <property type="entry name" value="SCFA_transpt_AtoE"/>
</dbReference>
<evidence type="ECO:0000256" key="1">
    <source>
        <dbReference type="SAM" id="Phobius"/>
    </source>
</evidence>
<dbReference type="OrthoDB" id="9342495at2"/>
<feature type="transmembrane region" description="Helical" evidence="1">
    <location>
        <begin position="20"/>
        <end position="40"/>
    </location>
</feature>
<dbReference type="Pfam" id="PF02667">
    <property type="entry name" value="SCFA_trans"/>
    <property type="match status" value="1"/>
</dbReference>
<feature type="transmembrane region" description="Helical" evidence="1">
    <location>
        <begin position="336"/>
        <end position="352"/>
    </location>
</feature>
<sequence length="441" mass="48222">MRFLTRLSTRLMERYLPDAYIFVILLSLVVFVLSAFTNQAPLNVVDYFGNGFWGLMAFTVQMTMVLLCGSVMAKSPFFKRILISLAKAPKSAGMAIMMVAFLTALACWINWGFGLVLGALIAKEVARQRNDTDYRLLIASAYSGFVIWHGGIAGSIPLSIATAKHPYEAQIGVIPISETLFSTGNLIICVAILICIPILCLLMHPSKEERVIIDPKLLEEAAPEAKPVQMTPAERLEHSRLLNLIIGVLGWIYIISYFVKGGSLNLNIINFIFFFAGIVLHGTPRNFINAVDDSVRAVGPILIQFPFYAAIMAMMVQSGLAANITNAFVSVASEKTFYVLSFLSAGLVNFFIPSGGGQWAVQAPVMIEAVNQMNAMGANIEQAKMAMSIAWGDAWTNMIQPFWALPALAIAGLKARDIMGFCLFTLIVSGLIISGVLYFVF</sequence>
<feature type="transmembrane region" description="Helical" evidence="1">
    <location>
        <begin position="93"/>
        <end position="122"/>
    </location>
</feature>
<dbReference type="AlphaFoldDB" id="A0A095Z8W0"/>
<feature type="transmembrane region" description="Helical" evidence="1">
    <location>
        <begin position="418"/>
        <end position="440"/>
    </location>
</feature>
<feature type="transmembrane region" description="Helical" evidence="1">
    <location>
        <begin position="180"/>
        <end position="202"/>
    </location>
</feature>
<dbReference type="EMBL" id="JRNI01000016">
    <property type="protein sequence ID" value="KGF31175.1"/>
    <property type="molecule type" value="Genomic_DNA"/>
</dbReference>
<feature type="transmembrane region" description="Helical" evidence="1">
    <location>
        <begin position="241"/>
        <end position="259"/>
    </location>
</feature>
<reference evidence="2 3" key="1">
    <citation type="submission" date="2014-07" db="EMBL/GenBank/DDBJ databases">
        <authorList>
            <person name="McCorrison J."/>
            <person name="Sanka R."/>
            <person name="Torralba M."/>
            <person name="Gillis M."/>
            <person name="Haft D.H."/>
            <person name="Methe B."/>
            <person name="Sutton G."/>
            <person name="Nelson K.E."/>
        </authorList>
    </citation>
    <scope>NUCLEOTIDE SEQUENCE [LARGE SCALE GENOMIC DNA]</scope>
    <source>
        <strain evidence="2 3">DNF00040</strain>
    </source>
</reference>
<feature type="transmembrane region" description="Helical" evidence="1">
    <location>
        <begin position="265"/>
        <end position="283"/>
    </location>
</feature>
<feature type="transmembrane region" description="Helical" evidence="1">
    <location>
        <begin position="52"/>
        <end position="73"/>
    </location>
</feature>
<comment type="caution">
    <text evidence="2">The sequence shown here is derived from an EMBL/GenBank/DDBJ whole genome shotgun (WGS) entry which is preliminary data.</text>
</comment>
<evidence type="ECO:0000313" key="3">
    <source>
        <dbReference type="Proteomes" id="UP000029629"/>
    </source>
</evidence>
<dbReference type="PANTHER" id="PTHR41983:SF2">
    <property type="entry name" value="SHORT-CHAIN FATTY ACID TRANSPORTER-RELATED"/>
    <property type="match status" value="1"/>
</dbReference>
<accession>A0A095Z8W0</accession>
<keyword evidence="1" id="KW-0812">Transmembrane</keyword>
<dbReference type="PANTHER" id="PTHR41983">
    <property type="entry name" value="SHORT-CHAIN FATTY ACID TRANSPORTER-RELATED"/>
    <property type="match status" value="1"/>
</dbReference>
<dbReference type="GO" id="GO:0005886">
    <property type="term" value="C:plasma membrane"/>
    <property type="evidence" value="ECO:0007669"/>
    <property type="project" value="TreeGrafter"/>
</dbReference>
<gene>
    <name evidence="2" type="ORF">HMPREF2130_04300</name>
</gene>
<name>A0A095Z8W0_9BURK</name>
<keyword evidence="1" id="KW-0472">Membrane</keyword>
<evidence type="ECO:0000313" key="2">
    <source>
        <dbReference type="EMBL" id="KGF31175.1"/>
    </source>
</evidence>
<organism evidence="2 3">
    <name type="scientific">Oligella urethralis DNF00040</name>
    <dbReference type="NCBI Taxonomy" id="1401065"/>
    <lineage>
        <taxon>Bacteria</taxon>
        <taxon>Pseudomonadati</taxon>
        <taxon>Pseudomonadota</taxon>
        <taxon>Betaproteobacteria</taxon>
        <taxon>Burkholderiales</taxon>
        <taxon>Alcaligenaceae</taxon>
        <taxon>Oligella</taxon>
    </lineage>
</organism>
<keyword evidence="3" id="KW-1185">Reference proteome</keyword>
<dbReference type="eggNOG" id="COG2031">
    <property type="taxonomic scope" value="Bacteria"/>
</dbReference>
<dbReference type="Proteomes" id="UP000029629">
    <property type="component" value="Unassembled WGS sequence"/>
</dbReference>
<dbReference type="RefSeq" id="WP_036558441.1">
    <property type="nucleotide sequence ID" value="NZ_JRNI01000016.1"/>
</dbReference>